<dbReference type="OrthoDB" id="6892771at2"/>
<evidence type="ECO:0000313" key="1">
    <source>
        <dbReference type="EMBL" id="SKA21224.1"/>
    </source>
</evidence>
<proteinExistence type="predicted"/>
<keyword evidence="2" id="KW-1185">Reference proteome</keyword>
<dbReference type="Proteomes" id="UP000190888">
    <property type="component" value="Unassembled WGS sequence"/>
</dbReference>
<protein>
    <recommendedName>
        <fullName evidence="3">DNA (cytosine-5-)-methyltransferase</fullName>
    </recommendedName>
</protein>
<dbReference type="AlphaFoldDB" id="A0A1T4RYY3"/>
<accession>A0A1T4RYY3</accession>
<reference evidence="1 2" key="1">
    <citation type="submission" date="2017-02" db="EMBL/GenBank/DDBJ databases">
        <authorList>
            <person name="Peterson S.W."/>
        </authorList>
    </citation>
    <scope>NUCLEOTIDE SEQUENCE [LARGE SCALE GENOMIC DNA]</scope>
    <source>
        <strain evidence="1 2">DSM 22335</strain>
    </source>
</reference>
<dbReference type="EMBL" id="FUWH01000017">
    <property type="protein sequence ID" value="SKA21224.1"/>
    <property type="molecule type" value="Genomic_DNA"/>
</dbReference>
<sequence length="192" mass="21611">MIAALYCRQDSIYKTMGLDVYDIERDARTFPNTSAVIAHPPCRAWGRLRHFAKPRPDEKDLAFHAIAVIRKCGGVLEHPEYSTLWAAAGLPRPGAGYDQYGGWSLSVDQSWWGHKARKRTWLYIVGVQAADVPPIPLSFDAVQYCIGGNHGSKFNKRLKDLPKADRERTPEPFAKWLYQLALICQNNKGGAK</sequence>
<organism evidence="1 2">
    <name type="scientific">Sediminibacterium ginsengisoli</name>
    <dbReference type="NCBI Taxonomy" id="413434"/>
    <lineage>
        <taxon>Bacteria</taxon>
        <taxon>Pseudomonadati</taxon>
        <taxon>Bacteroidota</taxon>
        <taxon>Chitinophagia</taxon>
        <taxon>Chitinophagales</taxon>
        <taxon>Chitinophagaceae</taxon>
        <taxon>Sediminibacterium</taxon>
    </lineage>
</organism>
<name>A0A1T4RYY3_9BACT</name>
<dbReference type="STRING" id="413434.SAMN04488132_11710"/>
<evidence type="ECO:0008006" key="3">
    <source>
        <dbReference type="Google" id="ProtNLM"/>
    </source>
</evidence>
<evidence type="ECO:0000313" key="2">
    <source>
        <dbReference type="Proteomes" id="UP000190888"/>
    </source>
</evidence>
<gene>
    <name evidence="1" type="ORF">SAMN04488132_11710</name>
</gene>